<comment type="similarity">
    <text evidence="2 10">Belongs to the pyrroline-5-carboxylate reductase family.</text>
</comment>
<dbReference type="SUPFAM" id="SSF51735">
    <property type="entry name" value="NAD(P)-binding Rossmann-fold domains"/>
    <property type="match status" value="1"/>
</dbReference>
<protein>
    <recommendedName>
        <fullName evidence="10 11">Pyrroline-5-carboxylate reductase</fullName>
        <shortName evidence="10">P5C reductase</shortName>
        <shortName evidence="10">P5CR</shortName>
        <ecNumber evidence="10 11">1.5.1.2</ecNumber>
    </recommendedName>
    <alternativeName>
        <fullName evidence="10">PCA reductase</fullName>
    </alternativeName>
</protein>
<gene>
    <name evidence="10 15" type="primary">proC</name>
    <name evidence="15" type="ordered locus">CBUD_2189</name>
</gene>
<comment type="catalytic activity">
    <reaction evidence="9 10">
        <text>L-proline + NADP(+) = (S)-1-pyrroline-5-carboxylate + NADPH + 2 H(+)</text>
        <dbReference type="Rhea" id="RHEA:14109"/>
        <dbReference type="ChEBI" id="CHEBI:15378"/>
        <dbReference type="ChEBI" id="CHEBI:17388"/>
        <dbReference type="ChEBI" id="CHEBI:57783"/>
        <dbReference type="ChEBI" id="CHEBI:58349"/>
        <dbReference type="ChEBI" id="CHEBI:60039"/>
        <dbReference type="EC" id="1.5.1.2"/>
    </reaction>
</comment>
<feature type="binding site" evidence="12">
    <location>
        <begin position="9"/>
        <end position="14"/>
    </location>
    <ligand>
        <name>NADP(+)</name>
        <dbReference type="ChEBI" id="CHEBI:58349"/>
    </ligand>
</feature>
<dbReference type="AlphaFoldDB" id="A9KDE3"/>
<organism evidence="15 16">
    <name type="scientific">Coxiella burnetii (strain Dugway 5J108-111)</name>
    <dbReference type="NCBI Taxonomy" id="434922"/>
    <lineage>
        <taxon>Bacteria</taxon>
        <taxon>Pseudomonadati</taxon>
        <taxon>Pseudomonadota</taxon>
        <taxon>Gammaproteobacteria</taxon>
        <taxon>Legionellales</taxon>
        <taxon>Coxiellaceae</taxon>
        <taxon>Coxiella</taxon>
    </lineage>
</organism>
<proteinExistence type="inferred from homology"/>
<name>A9KDE3_COXBN</name>
<evidence type="ECO:0000256" key="6">
    <source>
        <dbReference type="ARBA" id="ARBA00022857"/>
    </source>
</evidence>
<comment type="pathway">
    <text evidence="1 10">Amino-acid biosynthesis; L-proline biosynthesis; L-proline from L-glutamate 5-semialdehyde: step 1/1.</text>
</comment>
<evidence type="ECO:0000256" key="3">
    <source>
        <dbReference type="ARBA" id="ARBA00022490"/>
    </source>
</evidence>
<keyword evidence="5 10" id="KW-0641">Proline biosynthesis</keyword>
<dbReference type="PANTHER" id="PTHR11645:SF0">
    <property type="entry name" value="PYRROLINE-5-CARBOXYLATE REDUCTASE 3"/>
    <property type="match status" value="1"/>
</dbReference>
<dbReference type="EC" id="1.5.1.2" evidence="10 11"/>
<evidence type="ECO:0000256" key="8">
    <source>
        <dbReference type="ARBA" id="ARBA00050547"/>
    </source>
</evidence>
<dbReference type="KEGG" id="cbd:CBUD_2189"/>
<dbReference type="RefSeq" id="WP_005769923.1">
    <property type="nucleotide sequence ID" value="NC_009727.1"/>
</dbReference>
<evidence type="ECO:0000256" key="5">
    <source>
        <dbReference type="ARBA" id="ARBA00022650"/>
    </source>
</evidence>
<dbReference type="InterPro" id="IPR000304">
    <property type="entry name" value="Pyrroline-COOH_reductase"/>
</dbReference>
<accession>A9KDE3</accession>
<feature type="domain" description="Pyrroline-5-carboxylate reductase dimerisation" evidence="14">
    <location>
        <begin position="164"/>
        <end position="268"/>
    </location>
</feature>
<comment type="catalytic activity">
    <reaction evidence="8 10">
        <text>L-proline + NAD(+) = (S)-1-pyrroline-5-carboxylate + NADH + 2 H(+)</text>
        <dbReference type="Rhea" id="RHEA:14105"/>
        <dbReference type="ChEBI" id="CHEBI:15378"/>
        <dbReference type="ChEBI" id="CHEBI:17388"/>
        <dbReference type="ChEBI" id="CHEBI:57540"/>
        <dbReference type="ChEBI" id="CHEBI:57945"/>
        <dbReference type="ChEBI" id="CHEBI:60039"/>
        <dbReference type="EC" id="1.5.1.2"/>
    </reaction>
</comment>
<dbReference type="PIRSF" id="PIRSF000193">
    <property type="entry name" value="Pyrrol-5-carb_rd"/>
    <property type="match status" value="1"/>
</dbReference>
<evidence type="ECO:0000256" key="11">
    <source>
        <dbReference type="NCBIfam" id="TIGR00112"/>
    </source>
</evidence>
<dbReference type="GO" id="GO:0005737">
    <property type="term" value="C:cytoplasm"/>
    <property type="evidence" value="ECO:0007669"/>
    <property type="project" value="UniProtKB-SubCell"/>
</dbReference>
<evidence type="ECO:0000259" key="14">
    <source>
        <dbReference type="Pfam" id="PF14748"/>
    </source>
</evidence>
<dbReference type="UniPathway" id="UPA00098">
    <property type="reaction ID" value="UER00361"/>
</dbReference>
<dbReference type="NCBIfam" id="TIGR00112">
    <property type="entry name" value="proC"/>
    <property type="match status" value="1"/>
</dbReference>
<dbReference type="GO" id="GO:0055129">
    <property type="term" value="P:L-proline biosynthetic process"/>
    <property type="evidence" value="ECO:0007669"/>
    <property type="project" value="UniProtKB-UniRule"/>
</dbReference>
<dbReference type="HOGENOM" id="CLU_042344_0_1_6"/>
<keyword evidence="4 10" id="KW-0028">Amino-acid biosynthesis</keyword>
<keyword evidence="6 10" id="KW-0521">NADP</keyword>
<dbReference type="InterPro" id="IPR036291">
    <property type="entry name" value="NAD(P)-bd_dom_sf"/>
</dbReference>
<dbReference type="PANTHER" id="PTHR11645">
    <property type="entry name" value="PYRROLINE-5-CARBOXYLATE REDUCTASE"/>
    <property type="match status" value="1"/>
</dbReference>
<keyword evidence="3 10" id="KW-0963">Cytoplasm</keyword>
<comment type="function">
    <text evidence="10">Catalyzes the reduction of 1-pyrroline-5-carboxylate (PCA) to L-proline.</text>
</comment>
<feature type="binding site" evidence="12">
    <location>
        <position position="57"/>
    </location>
    <ligand>
        <name>NADPH</name>
        <dbReference type="ChEBI" id="CHEBI:57783"/>
    </ligand>
</feature>
<dbReference type="InterPro" id="IPR028939">
    <property type="entry name" value="P5C_Rdtase_cat_N"/>
</dbReference>
<evidence type="ECO:0000256" key="12">
    <source>
        <dbReference type="PIRSR" id="PIRSR000193-1"/>
    </source>
</evidence>
<feature type="binding site" evidence="12">
    <location>
        <begin position="70"/>
        <end position="73"/>
    </location>
    <ligand>
        <name>NADP(+)</name>
        <dbReference type="ChEBI" id="CHEBI:58349"/>
    </ligand>
</feature>
<evidence type="ECO:0000256" key="4">
    <source>
        <dbReference type="ARBA" id="ARBA00022605"/>
    </source>
</evidence>
<evidence type="ECO:0000259" key="13">
    <source>
        <dbReference type="Pfam" id="PF03807"/>
    </source>
</evidence>
<dbReference type="Gene3D" id="1.10.3730.10">
    <property type="entry name" value="ProC C-terminal domain-like"/>
    <property type="match status" value="1"/>
</dbReference>
<feature type="domain" description="Pyrroline-5-carboxylate reductase catalytic N-terminal" evidence="13">
    <location>
        <begin position="6"/>
        <end position="98"/>
    </location>
</feature>
<evidence type="ECO:0000313" key="16">
    <source>
        <dbReference type="Proteomes" id="UP000008555"/>
    </source>
</evidence>
<dbReference type="Pfam" id="PF14748">
    <property type="entry name" value="P5CR_dimer"/>
    <property type="match status" value="1"/>
</dbReference>
<evidence type="ECO:0000256" key="10">
    <source>
        <dbReference type="HAMAP-Rule" id="MF_01925"/>
    </source>
</evidence>
<dbReference type="HAMAP" id="MF_01925">
    <property type="entry name" value="P5C_reductase"/>
    <property type="match status" value="1"/>
</dbReference>
<dbReference type="FunFam" id="1.10.3730.10:FF:000001">
    <property type="entry name" value="Pyrroline-5-carboxylate reductase"/>
    <property type="match status" value="1"/>
</dbReference>
<dbReference type="EMBL" id="CP000733">
    <property type="protein sequence ID" value="ABS78165.1"/>
    <property type="molecule type" value="Genomic_DNA"/>
</dbReference>
<evidence type="ECO:0000256" key="7">
    <source>
        <dbReference type="ARBA" id="ARBA00023002"/>
    </source>
</evidence>
<dbReference type="InterPro" id="IPR029036">
    <property type="entry name" value="P5CR_dimer"/>
</dbReference>
<dbReference type="Gene3D" id="3.40.50.720">
    <property type="entry name" value="NAD(P)-binding Rossmann-like Domain"/>
    <property type="match status" value="1"/>
</dbReference>
<dbReference type="GO" id="GO:0004735">
    <property type="term" value="F:pyrroline-5-carboxylate reductase activity"/>
    <property type="evidence" value="ECO:0007669"/>
    <property type="project" value="UniProtKB-UniRule"/>
</dbReference>
<dbReference type="FunFam" id="3.40.50.720:FF:000105">
    <property type="entry name" value="Pyrroline-5-carboxylate reductase"/>
    <property type="match status" value="1"/>
</dbReference>
<evidence type="ECO:0000256" key="9">
    <source>
        <dbReference type="ARBA" id="ARBA00052690"/>
    </source>
</evidence>
<comment type="subcellular location">
    <subcellularLocation>
        <location evidence="10">Cytoplasm</location>
    </subcellularLocation>
</comment>
<dbReference type="InterPro" id="IPR008927">
    <property type="entry name" value="6-PGluconate_DH-like_C_sf"/>
</dbReference>
<evidence type="ECO:0000313" key="15">
    <source>
        <dbReference type="EMBL" id="ABS78165.1"/>
    </source>
</evidence>
<dbReference type="Proteomes" id="UP000008555">
    <property type="component" value="Chromosome"/>
</dbReference>
<evidence type="ECO:0000256" key="2">
    <source>
        <dbReference type="ARBA" id="ARBA00005525"/>
    </source>
</evidence>
<sequence>MNTSNITFIGGGNMARNIVVGLIANGYDPNRICVTNRSLDKLDFFKEKCGVHTTQDNRQGALNADVVVLAVKPHQIKMVCEELKDILSETKILVISLAVGVTTPLIEKWLGKASRIVRAMPNTPSSVRAGATGLFANETVDKDQKNLAESIMRAVGLVIWVSSEDQIEKIAALSGSGPAYIFLIMEALQEAAEQLGLTKETAELLTEQTVLGAARMALETEQSVVQLRQFVTSPGGTTEQAIKVLESGNLRELFTKALTAAVNRAKELSKTVDQ</sequence>
<dbReference type="SUPFAM" id="SSF48179">
    <property type="entry name" value="6-phosphogluconate dehydrogenase C-terminal domain-like"/>
    <property type="match status" value="1"/>
</dbReference>
<reference evidence="15 16" key="1">
    <citation type="journal article" date="2009" name="Infect. Immun.">
        <title>Comparative genomics reveal extensive transposon-mediated genomic plasticity and diversity among potential effector proteins within the genus Coxiella.</title>
        <authorList>
            <person name="Beare P.A."/>
            <person name="Unsworth N."/>
            <person name="Andoh M."/>
            <person name="Voth D.E."/>
            <person name="Omsland A."/>
            <person name="Gilk S.D."/>
            <person name="Williams K.P."/>
            <person name="Sobral B.W."/>
            <person name="Kupko J.J.III."/>
            <person name="Porcella S.F."/>
            <person name="Samuel J.E."/>
            <person name="Heinzen R.A."/>
        </authorList>
    </citation>
    <scope>NUCLEOTIDE SEQUENCE [LARGE SCALE GENOMIC DNA]</scope>
    <source>
        <strain evidence="15 16">Dugway 5J108-111</strain>
    </source>
</reference>
<keyword evidence="7 10" id="KW-0560">Oxidoreductase</keyword>
<dbReference type="Pfam" id="PF03807">
    <property type="entry name" value="F420_oxidored"/>
    <property type="match status" value="1"/>
</dbReference>
<evidence type="ECO:0000256" key="1">
    <source>
        <dbReference type="ARBA" id="ARBA00005205"/>
    </source>
</evidence>